<keyword evidence="1" id="KW-0812">Transmembrane</keyword>
<reference evidence="2" key="2">
    <citation type="journal article" date="2018" name="MBio">
        <title>Viral Diversity of House Mice in New York City.</title>
        <authorList>
            <person name="Willams S.H."/>
            <person name="Che X."/>
            <person name="Garcia J.A."/>
            <person name="Klena J.D."/>
            <person name="Lee B."/>
            <person name="Muller D."/>
            <person name="Ulrich W."/>
            <person name="Corrigan R.M."/>
            <person name="Nichol S."/>
            <person name="Jain K."/>
            <person name="Lipkin W.I."/>
        </authorList>
    </citation>
    <scope>NUCLEOTIDE SEQUENCE</scope>
    <source>
        <strain evidence="2">NYC/Manhattan/Pool1</strain>
    </source>
</reference>
<proteinExistence type="predicted"/>
<organismHost>
    <name type="scientific">Mus musculus domesticus</name>
    <name type="common">western European house mouse</name>
    <dbReference type="NCBI Taxonomy" id="10092"/>
</organismHost>
<feature type="transmembrane region" description="Helical" evidence="1">
    <location>
        <begin position="193"/>
        <end position="216"/>
    </location>
</feature>
<reference evidence="2" key="1">
    <citation type="submission" date="2017-06" db="EMBL/GenBank/DDBJ databases">
        <authorList>
            <person name="Kim H.J."/>
            <person name="Triplett B.A."/>
        </authorList>
    </citation>
    <scope>NUCLEOTIDE SEQUENCE</scope>
    <source>
        <strain evidence="2">NYC/Manhattan/Pool1</strain>
    </source>
</reference>
<keyword evidence="1" id="KW-0472">Membrane</keyword>
<dbReference type="EMBL" id="MF416405">
    <property type="protein sequence ID" value="AWB14668.1"/>
    <property type="molecule type" value="Genomic_RNA"/>
</dbReference>
<evidence type="ECO:0000313" key="2">
    <source>
        <dbReference type="EMBL" id="AWB14668.1"/>
    </source>
</evidence>
<keyword evidence="1" id="KW-1133">Transmembrane helix</keyword>
<organism evidence="2">
    <name type="scientific">Lactate dehydrogenase-elevating virus</name>
    <name type="common">LDV</name>
    <dbReference type="NCBI Taxonomy" id="11048"/>
    <lineage>
        <taxon>Viruses</taxon>
        <taxon>Riboviria</taxon>
        <taxon>Orthornavirae</taxon>
        <taxon>Pisuviricota</taxon>
        <taxon>Pisoniviricetes</taxon>
        <taxon>Nidovirales</taxon>
        <taxon>Arnidovirineae</taxon>
        <taxon>Arteriviridae</taxon>
        <taxon>Variarterivirinae</taxon>
        <taxon>Gammaarterivirus</taxon>
        <taxon>Gammaarterivirus lacdeh</taxon>
    </lineage>
</organism>
<sequence length="227" mass="26137">MHLSSLLCPSLIFWFSWAFFLGLPSPAGCWFGLSDWFSPRYSVRVERLTSLTYRKYFRDAIKLCKPDAIHFGKGFGMLWHMKIATMLDDVIHSRLMSHMSHQGRETWDRVFTQRALENIGRTQVVSHLQQIAGLEREACTYLMSRLPAIQAASAVYNVTIRFSNQTVDIKFGPSNTSLTVAEHLWLVSMQSSVFSSVAAAFALWVVMLLRLPKYVFGFPFMRRVKRI</sequence>
<accession>A0A2S0SZ56</accession>
<dbReference type="InterPro" id="IPR003434">
    <property type="entry name" value="Arteri_GP2a"/>
</dbReference>
<name>A0A2S0SZ56_LDV</name>
<dbReference type="Pfam" id="PF02340">
    <property type="entry name" value="PRRSV_Env"/>
    <property type="match status" value="1"/>
</dbReference>
<protein>
    <submittedName>
        <fullName evidence="2">GP2</fullName>
    </submittedName>
</protein>
<evidence type="ECO:0000256" key="1">
    <source>
        <dbReference type="SAM" id="Phobius"/>
    </source>
</evidence>